<comment type="caution">
    <text evidence="4">The sequence shown here is derived from an EMBL/GenBank/DDBJ whole genome shotgun (WGS) entry which is preliminary data.</text>
</comment>
<keyword evidence="1" id="KW-0853">WD repeat</keyword>
<name>A0AAW2XSW0_9LAMI</name>
<keyword evidence="2" id="KW-0677">Repeat</keyword>
<dbReference type="PANTHER" id="PTHR11227">
    <property type="entry name" value="WD-REPEAT PROTEIN INTERACTING WITH PHOSPHOINOSIDES WIPI -RELATED"/>
    <property type="match status" value="1"/>
</dbReference>
<organism evidence="4">
    <name type="scientific">Sesamum latifolium</name>
    <dbReference type="NCBI Taxonomy" id="2727402"/>
    <lineage>
        <taxon>Eukaryota</taxon>
        <taxon>Viridiplantae</taxon>
        <taxon>Streptophyta</taxon>
        <taxon>Embryophyta</taxon>
        <taxon>Tracheophyta</taxon>
        <taxon>Spermatophyta</taxon>
        <taxon>Magnoliopsida</taxon>
        <taxon>eudicotyledons</taxon>
        <taxon>Gunneridae</taxon>
        <taxon>Pentapetalae</taxon>
        <taxon>asterids</taxon>
        <taxon>lamiids</taxon>
        <taxon>Lamiales</taxon>
        <taxon>Pedaliaceae</taxon>
        <taxon>Sesamum</taxon>
    </lineage>
</organism>
<dbReference type="AlphaFoldDB" id="A0AAW2XSW0"/>
<reference evidence="4" key="2">
    <citation type="journal article" date="2024" name="Plant">
        <title>Genomic evolution and insights into agronomic trait innovations of Sesamum species.</title>
        <authorList>
            <person name="Miao H."/>
            <person name="Wang L."/>
            <person name="Qu L."/>
            <person name="Liu H."/>
            <person name="Sun Y."/>
            <person name="Le M."/>
            <person name="Wang Q."/>
            <person name="Wei S."/>
            <person name="Zheng Y."/>
            <person name="Lin W."/>
            <person name="Duan Y."/>
            <person name="Cao H."/>
            <person name="Xiong S."/>
            <person name="Wang X."/>
            <person name="Wei L."/>
            <person name="Li C."/>
            <person name="Ma Q."/>
            <person name="Ju M."/>
            <person name="Zhao R."/>
            <person name="Li G."/>
            <person name="Mu C."/>
            <person name="Tian Q."/>
            <person name="Mei H."/>
            <person name="Zhang T."/>
            <person name="Gao T."/>
            <person name="Zhang H."/>
        </authorList>
    </citation>
    <scope>NUCLEOTIDE SEQUENCE</scope>
    <source>
        <strain evidence="4">KEN1</strain>
    </source>
</reference>
<sequence>MASPSTAASPTIRNPRKPDATPPPYILHLSFCKDGRSFAVGTTDGFMIFNTDPFVRTIRQDFSKNDQGGGVGIVQMFLSTNKIAVVRGGVAPGLSRNKIMILG</sequence>
<accession>A0AAW2XSW0</accession>
<evidence type="ECO:0000313" key="4">
    <source>
        <dbReference type="EMBL" id="KAL0454890.1"/>
    </source>
</evidence>
<gene>
    <name evidence="4" type="ORF">Slati_0828200</name>
</gene>
<dbReference type="EMBL" id="JACGWN010000003">
    <property type="protein sequence ID" value="KAL0454890.1"/>
    <property type="molecule type" value="Genomic_DNA"/>
</dbReference>
<evidence type="ECO:0000256" key="1">
    <source>
        <dbReference type="ARBA" id="ARBA00022574"/>
    </source>
</evidence>
<evidence type="ECO:0000256" key="2">
    <source>
        <dbReference type="ARBA" id="ARBA00022737"/>
    </source>
</evidence>
<evidence type="ECO:0000256" key="3">
    <source>
        <dbReference type="SAM" id="MobiDB-lite"/>
    </source>
</evidence>
<feature type="compositionally biased region" description="Polar residues" evidence="3">
    <location>
        <begin position="1"/>
        <end position="12"/>
    </location>
</feature>
<reference evidence="4" key="1">
    <citation type="submission" date="2020-06" db="EMBL/GenBank/DDBJ databases">
        <authorList>
            <person name="Li T."/>
            <person name="Hu X."/>
            <person name="Zhang T."/>
            <person name="Song X."/>
            <person name="Zhang H."/>
            <person name="Dai N."/>
            <person name="Sheng W."/>
            <person name="Hou X."/>
            <person name="Wei L."/>
        </authorList>
    </citation>
    <scope>NUCLEOTIDE SEQUENCE</scope>
    <source>
        <strain evidence="4">KEN1</strain>
        <tissue evidence="4">Leaf</tissue>
    </source>
</reference>
<proteinExistence type="predicted"/>
<dbReference type="InterPro" id="IPR048720">
    <property type="entry name" value="PROPPIN"/>
</dbReference>
<protein>
    <submittedName>
        <fullName evidence="4">Autophagy-related protein 18</fullName>
    </submittedName>
</protein>
<feature type="region of interest" description="Disordered" evidence="3">
    <location>
        <begin position="1"/>
        <end position="22"/>
    </location>
</feature>